<dbReference type="RefSeq" id="XP_001026589.2">
    <property type="nucleotide sequence ID" value="XM_001026589.2"/>
</dbReference>
<dbReference type="InParanoid" id="Q24F11"/>
<dbReference type="Proteomes" id="UP000009168">
    <property type="component" value="Unassembled WGS sequence"/>
</dbReference>
<accession>Q24F11</accession>
<gene>
    <name evidence="3" type="ORF">TTHERM_01146020</name>
</gene>
<dbReference type="PANTHER" id="PTHR47189:SF1">
    <property type="entry name" value="MHC CLASS II TRANSACTIVATOR"/>
    <property type="match status" value="1"/>
</dbReference>
<evidence type="ECO:0000313" key="3">
    <source>
        <dbReference type="EMBL" id="EAS06344.2"/>
    </source>
</evidence>
<dbReference type="InterPro" id="IPR032675">
    <property type="entry name" value="LRR_dom_sf"/>
</dbReference>
<keyword evidence="4" id="KW-1185">Reference proteome</keyword>
<dbReference type="HOGENOM" id="CLU_1368666_0_0_1"/>
<dbReference type="GO" id="GO:0045348">
    <property type="term" value="P:positive regulation of MHC class II biosynthetic process"/>
    <property type="evidence" value="ECO:0007669"/>
    <property type="project" value="TreeGrafter"/>
</dbReference>
<dbReference type="PANTHER" id="PTHR47189">
    <property type="entry name" value="MHC CLASS II TRANSACTIVATOR"/>
    <property type="match status" value="1"/>
</dbReference>
<protein>
    <recommendedName>
        <fullName evidence="5">Kinase domain protein</fullName>
    </recommendedName>
</protein>
<proteinExistence type="predicted"/>
<evidence type="ECO:0000313" key="4">
    <source>
        <dbReference type="Proteomes" id="UP000009168"/>
    </source>
</evidence>
<dbReference type="AlphaFoldDB" id="Q24F11"/>
<dbReference type="EMBL" id="GG662298">
    <property type="protein sequence ID" value="EAS06344.2"/>
    <property type="molecule type" value="Genomic_DNA"/>
</dbReference>
<dbReference type="Gene3D" id="3.80.10.10">
    <property type="entry name" value="Ribonuclease Inhibitor"/>
    <property type="match status" value="2"/>
</dbReference>
<evidence type="ECO:0000256" key="2">
    <source>
        <dbReference type="ARBA" id="ARBA00022737"/>
    </source>
</evidence>
<name>Q24F11_TETTS</name>
<dbReference type="SUPFAM" id="SSF52047">
    <property type="entry name" value="RNI-like"/>
    <property type="match status" value="1"/>
</dbReference>
<dbReference type="KEGG" id="tet:TTHERM_01146020"/>
<dbReference type="GO" id="GO:0045345">
    <property type="term" value="P:positive regulation of MHC class I biosynthetic process"/>
    <property type="evidence" value="ECO:0007669"/>
    <property type="project" value="TreeGrafter"/>
</dbReference>
<sequence length="374" mass="43558">MGQLLPKSKSKTDFYNDMVIHLYKLDDIQMTLPSKLIAKQLQQKYDISDSEFMGIEGVQGLTKALKKCTNLKILKLQIPTCHNIGAQGASQLGQAFQYLLNIQQLQIDIQAANRISDQGIQDLIKPIILLEKLQELDLNIQGVNEITDIGIHSICETLNQMKNIQILTFQLDEPNQVSQKGFKQIIETISNLKNLEKLGLSISQQLGLIEFEYIEKFYKNNTQKKLQQLNLQLNSNLENDCISILIKNCPEIKTLNLNLYSNTTWLNQKSALRFNQNIQSFTDVLEKLTLNFSNYQKTSIEFIEEIMRYVCQCKNLKTLELYFRILLMEQRLEFFKNIKNLQNLKTLKVVNFLENFHKYYEIFHAKSLVRYDIK</sequence>
<keyword evidence="1" id="KW-0433">Leucine-rich repeat</keyword>
<evidence type="ECO:0000256" key="1">
    <source>
        <dbReference type="ARBA" id="ARBA00022614"/>
    </source>
</evidence>
<organism evidence="3 4">
    <name type="scientific">Tetrahymena thermophila (strain SB210)</name>
    <dbReference type="NCBI Taxonomy" id="312017"/>
    <lineage>
        <taxon>Eukaryota</taxon>
        <taxon>Sar</taxon>
        <taxon>Alveolata</taxon>
        <taxon>Ciliophora</taxon>
        <taxon>Intramacronucleata</taxon>
        <taxon>Oligohymenophorea</taxon>
        <taxon>Hymenostomatida</taxon>
        <taxon>Tetrahymenina</taxon>
        <taxon>Tetrahymenidae</taxon>
        <taxon>Tetrahymena</taxon>
    </lineage>
</organism>
<dbReference type="GO" id="GO:0045944">
    <property type="term" value="P:positive regulation of transcription by RNA polymerase II"/>
    <property type="evidence" value="ECO:0007669"/>
    <property type="project" value="TreeGrafter"/>
</dbReference>
<dbReference type="GeneID" id="7833131"/>
<reference evidence="4" key="1">
    <citation type="journal article" date="2006" name="PLoS Biol.">
        <title>Macronuclear genome sequence of the ciliate Tetrahymena thermophila, a model eukaryote.</title>
        <authorList>
            <person name="Eisen J.A."/>
            <person name="Coyne R.S."/>
            <person name="Wu M."/>
            <person name="Wu D."/>
            <person name="Thiagarajan M."/>
            <person name="Wortman J.R."/>
            <person name="Badger J.H."/>
            <person name="Ren Q."/>
            <person name="Amedeo P."/>
            <person name="Jones K.M."/>
            <person name="Tallon L.J."/>
            <person name="Delcher A.L."/>
            <person name="Salzberg S.L."/>
            <person name="Silva J.C."/>
            <person name="Haas B.J."/>
            <person name="Majoros W.H."/>
            <person name="Farzad M."/>
            <person name="Carlton J.M."/>
            <person name="Smith R.K. Jr."/>
            <person name="Garg J."/>
            <person name="Pearlman R.E."/>
            <person name="Karrer K.M."/>
            <person name="Sun L."/>
            <person name="Manning G."/>
            <person name="Elde N.C."/>
            <person name="Turkewitz A.P."/>
            <person name="Asai D.J."/>
            <person name="Wilkes D.E."/>
            <person name="Wang Y."/>
            <person name="Cai H."/>
            <person name="Collins K."/>
            <person name="Stewart B.A."/>
            <person name="Lee S.R."/>
            <person name="Wilamowska K."/>
            <person name="Weinberg Z."/>
            <person name="Ruzzo W.L."/>
            <person name="Wloga D."/>
            <person name="Gaertig J."/>
            <person name="Frankel J."/>
            <person name="Tsao C.-C."/>
            <person name="Gorovsky M.A."/>
            <person name="Keeling P.J."/>
            <person name="Waller R.F."/>
            <person name="Patron N.J."/>
            <person name="Cherry J.M."/>
            <person name="Stover N.A."/>
            <person name="Krieger C.J."/>
            <person name="del Toro C."/>
            <person name="Ryder H.F."/>
            <person name="Williamson S.C."/>
            <person name="Barbeau R.A."/>
            <person name="Hamilton E.P."/>
            <person name="Orias E."/>
        </authorList>
    </citation>
    <scope>NUCLEOTIDE SEQUENCE [LARGE SCALE GENOMIC DNA]</scope>
    <source>
        <strain evidence="4">SB210</strain>
    </source>
</reference>
<keyword evidence="2" id="KW-0677">Repeat</keyword>
<dbReference type="OrthoDB" id="2585512at2759"/>
<evidence type="ECO:0008006" key="5">
    <source>
        <dbReference type="Google" id="ProtNLM"/>
    </source>
</evidence>